<keyword evidence="5" id="KW-1185">Reference proteome</keyword>
<dbReference type="InterPro" id="IPR014717">
    <property type="entry name" value="Transl_elong_EF1B/ribsomal_bS6"/>
</dbReference>
<dbReference type="Proteomes" id="UP000321723">
    <property type="component" value="Unassembled WGS sequence"/>
</dbReference>
<dbReference type="Gene3D" id="3.30.70.60">
    <property type="match status" value="1"/>
</dbReference>
<reference evidence="3 5" key="1">
    <citation type="submission" date="2019-07" db="EMBL/GenBank/DDBJ databases">
        <title>Whole genome shotgun sequence of Cellulomonas hominis NBRC 16055.</title>
        <authorList>
            <person name="Hosoyama A."/>
            <person name="Uohara A."/>
            <person name="Ohji S."/>
            <person name="Ichikawa N."/>
        </authorList>
    </citation>
    <scope>NUCLEOTIDE SEQUENCE [LARGE SCALE GENOMIC DNA]</scope>
    <source>
        <strain evidence="3 5">NBRC 16055</strain>
    </source>
</reference>
<dbReference type="AlphaFoldDB" id="A0A511F6W0"/>
<keyword evidence="2" id="KW-0812">Transmembrane</keyword>
<feature type="compositionally biased region" description="Low complexity" evidence="1">
    <location>
        <begin position="158"/>
        <end position="168"/>
    </location>
</feature>
<dbReference type="EMBL" id="JACHDN010000001">
    <property type="protein sequence ID" value="MBB5475005.1"/>
    <property type="molecule type" value="Genomic_DNA"/>
</dbReference>
<keyword evidence="2" id="KW-1133">Transmembrane helix</keyword>
<evidence type="ECO:0000313" key="5">
    <source>
        <dbReference type="Proteomes" id="UP000321723"/>
    </source>
</evidence>
<sequence length="270" mass="27402">MAGTKKGPWIAGTVVVAAAMAAGGWFGVISPTLDEATEVRDQAASQRDQNDLLQLQVAKLEADFAKLDEYKAQLATARSQIPATADLSSYLRQIDERAAADGVTITALAPGVPEIVTLATPAAGDTAATQPAAGDAGTPEPTPTETASPDATVEDPSDTATAAPTPTLDLGGLVAVPMSVTVVGSYPSAAQFLDDLQHATQRLLLVTSVTATALEESEATATRPATAPGDVELVVTGYTYVLPDADPLTAAGILDEGSLPSGTGRNPLLP</sequence>
<evidence type="ECO:0000313" key="6">
    <source>
        <dbReference type="Proteomes" id="UP000564629"/>
    </source>
</evidence>
<dbReference type="OrthoDB" id="4823950at2"/>
<evidence type="ECO:0000313" key="4">
    <source>
        <dbReference type="EMBL" id="MBB5475005.1"/>
    </source>
</evidence>
<accession>A0A511F6W0</accession>
<name>A0A511F6W0_9CELL</name>
<dbReference type="RefSeq" id="WP_146831995.1">
    <property type="nucleotide sequence ID" value="NZ_BJVQ01000001.1"/>
</dbReference>
<feature type="compositionally biased region" description="Low complexity" evidence="1">
    <location>
        <begin position="125"/>
        <end position="151"/>
    </location>
</feature>
<comment type="caution">
    <text evidence="3">The sequence shown here is derived from an EMBL/GenBank/DDBJ whole genome shotgun (WGS) entry which is preliminary data.</text>
</comment>
<dbReference type="Proteomes" id="UP000564629">
    <property type="component" value="Unassembled WGS sequence"/>
</dbReference>
<organism evidence="3 5">
    <name type="scientific">Cellulomonas hominis</name>
    <dbReference type="NCBI Taxonomy" id="156981"/>
    <lineage>
        <taxon>Bacteria</taxon>
        <taxon>Bacillati</taxon>
        <taxon>Actinomycetota</taxon>
        <taxon>Actinomycetes</taxon>
        <taxon>Micrococcales</taxon>
        <taxon>Cellulomonadaceae</taxon>
        <taxon>Cellulomonas</taxon>
    </lineage>
</organism>
<feature type="transmembrane region" description="Helical" evidence="2">
    <location>
        <begin position="7"/>
        <end position="28"/>
    </location>
</feature>
<reference evidence="4 6" key="2">
    <citation type="submission" date="2020-08" db="EMBL/GenBank/DDBJ databases">
        <title>Sequencing the genomes of 1000 actinobacteria strains.</title>
        <authorList>
            <person name="Klenk H.-P."/>
        </authorList>
    </citation>
    <scope>NUCLEOTIDE SEQUENCE [LARGE SCALE GENOMIC DNA]</scope>
    <source>
        <strain evidence="4 6">DSM 9581</strain>
    </source>
</reference>
<evidence type="ECO:0000256" key="2">
    <source>
        <dbReference type="SAM" id="Phobius"/>
    </source>
</evidence>
<protein>
    <submittedName>
        <fullName evidence="4">Tfp pilus assembly protein PilO</fullName>
    </submittedName>
</protein>
<evidence type="ECO:0000313" key="3">
    <source>
        <dbReference type="EMBL" id="GEL45029.1"/>
    </source>
</evidence>
<evidence type="ECO:0000256" key="1">
    <source>
        <dbReference type="SAM" id="MobiDB-lite"/>
    </source>
</evidence>
<keyword evidence="2" id="KW-0472">Membrane</keyword>
<feature type="region of interest" description="Disordered" evidence="1">
    <location>
        <begin position="125"/>
        <end position="168"/>
    </location>
</feature>
<gene>
    <name evidence="3" type="ORF">CHO01_01450</name>
    <name evidence="4" type="ORF">HNR08_003741</name>
</gene>
<dbReference type="EMBL" id="BJVQ01000001">
    <property type="protein sequence ID" value="GEL45029.1"/>
    <property type="molecule type" value="Genomic_DNA"/>
</dbReference>
<proteinExistence type="predicted"/>